<evidence type="ECO:0000313" key="2">
    <source>
        <dbReference type="EMBL" id="KAL0405449.1"/>
    </source>
</evidence>
<proteinExistence type="predicted"/>
<dbReference type="AlphaFoldDB" id="A0AAW2TLQ4"/>
<reference evidence="2" key="1">
    <citation type="submission" date="2020-06" db="EMBL/GenBank/DDBJ databases">
        <authorList>
            <person name="Li T."/>
            <person name="Hu X."/>
            <person name="Zhang T."/>
            <person name="Song X."/>
            <person name="Zhang H."/>
            <person name="Dai N."/>
            <person name="Sheng W."/>
            <person name="Hou X."/>
            <person name="Wei L."/>
        </authorList>
    </citation>
    <scope>NUCLEOTIDE SEQUENCE</scope>
    <source>
        <strain evidence="2">KEN1</strain>
        <tissue evidence="2">Leaf</tissue>
    </source>
</reference>
<dbReference type="Pfam" id="PF03732">
    <property type="entry name" value="Retrotrans_gag"/>
    <property type="match status" value="1"/>
</dbReference>
<sequence>MKLEFKSPLYKRIEQLRIPENYQPSKFQQFNGHGDPRQYIVHFVETCNNAETDGDLLAKHFILSLKDAAFDWYIDIEANSIGSWDDLQNKFFSRFYSARRTVSMIELANQHQGKDELVIDYINNWRKPILELQRYFA</sequence>
<reference evidence="2" key="2">
    <citation type="journal article" date="2024" name="Plant">
        <title>Genomic evolution and insights into agronomic trait innovations of Sesamum species.</title>
        <authorList>
            <person name="Miao H."/>
            <person name="Wang L."/>
            <person name="Qu L."/>
            <person name="Liu H."/>
            <person name="Sun Y."/>
            <person name="Le M."/>
            <person name="Wang Q."/>
            <person name="Wei S."/>
            <person name="Zheng Y."/>
            <person name="Lin W."/>
            <person name="Duan Y."/>
            <person name="Cao H."/>
            <person name="Xiong S."/>
            <person name="Wang X."/>
            <person name="Wei L."/>
            <person name="Li C."/>
            <person name="Ma Q."/>
            <person name="Ju M."/>
            <person name="Zhao R."/>
            <person name="Li G."/>
            <person name="Mu C."/>
            <person name="Tian Q."/>
            <person name="Mei H."/>
            <person name="Zhang T."/>
            <person name="Gao T."/>
            <person name="Zhang H."/>
        </authorList>
    </citation>
    <scope>NUCLEOTIDE SEQUENCE</scope>
    <source>
        <strain evidence="2">KEN1</strain>
    </source>
</reference>
<comment type="caution">
    <text evidence="2">The sequence shown here is derived from an EMBL/GenBank/DDBJ whole genome shotgun (WGS) entry which is preliminary data.</text>
</comment>
<protein>
    <recommendedName>
        <fullName evidence="1">Retrotransposon gag domain-containing protein</fullName>
    </recommendedName>
</protein>
<name>A0AAW2TLQ4_9LAMI</name>
<evidence type="ECO:0000259" key="1">
    <source>
        <dbReference type="Pfam" id="PF03732"/>
    </source>
</evidence>
<feature type="domain" description="Retrotransposon gag" evidence="1">
    <location>
        <begin position="60"/>
        <end position="126"/>
    </location>
</feature>
<dbReference type="PANTHER" id="PTHR33437">
    <property type="entry name" value="OS06G0361200 PROTEIN"/>
    <property type="match status" value="1"/>
</dbReference>
<gene>
    <name evidence="2" type="ORF">Slati_3858800</name>
</gene>
<organism evidence="2">
    <name type="scientific">Sesamum latifolium</name>
    <dbReference type="NCBI Taxonomy" id="2727402"/>
    <lineage>
        <taxon>Eukaryota</taxon>
        <taxon>Viridiplantae</taxon>
        <taxon>Streptophyta</taxon>
        <taxon>Embryophyta</taxon>
        <taxon>Tracheophyta</taxon>
        <taxon>Spermatophyta</taxon>
        <taxon>Magnoliopsida</taxon>
        <taxon>eudicotyledons</taxon>
        <taxon>Gunneridae</taxon>
        <taxon>Pentapetalae</taxon>
        <taxon>asterids</taxon>
        <taxon>lamiids</taxon>
        <taxon>Lamiales</taxon>
        <taxon>Pedaliaceae</taxon>
        <taxon>Sesamum</taxon>
    </lineage>
</organism>
<dbReference type="InterPro" id="IPR005162">
    <property type="entry name" value="Retrotrans_gag_dom"/>
</dbReference>
<dbReference type="PANTHER" id="PTHR33437:SF2">
    <property type="entry name" value="OS06G0361200 PROTEIN"/>
    <property type="match status" value="1"/>
</dbReference>
<dbReference type="EMBL" id="JACGWN010000014">
    <property type="protein sequence ID" value="KAL0405449.1"/>
    <property type="molecule type" value="Genomic_DNA"/>
</dbReference>
<accession>A0AAW2TLQ4</accession>